<proteinExistence type="inferred from homology"/>
<dbReference type="UniPathway" id="UPA00241">
    <property type="reaction ID" value="UER00355"/>
</dbReference>
<feature type="binding site" evidence="9">
    <location>
        <position position="9"/>
    </location>
    <ligand>
        <name>substrate</name>
    </ligand>
</feature>
<keyword evidence="6 9" id="KW-0460">Magnesium</keyword>
<comment type="subcellular location">
    <subcellularLocation>
        <location evidence="9">Cytoplasm</location>
    </subcellularLocation>
</comment>
<dbReference type="PANTHER" id="PTHR21342">
    <property type="entry name" value="PHOSPHOPANTETHEINE ADENYLYLTRANSFERASE"/>
    <property type="match status" value="1"/>
</dbReference>
<evidence type="ECO:0000256" key="6">
    <source>
        <dbReference type="ARBA" id="ARBA00022842"/>
    </source>
</evidence>
<comment type="pathway">
    <text evidence="9">Cofactor biosynthesis; coenzyme A biosynthesis; CoA from (R)-pantothenate: step 4/5.</text>
</comment>
<keyword evidence="3 9" id="KW-0548">Nucleotidyltransferase</keyword>
<evidence type="ECO:0000259" key="10">
    <source>
        <dbReference type="Pfam" id="PF01467"/>
    </source>
</evidence>
<keyword evidence="4 9" id="KW-0547">Nucleotide-binding</keyword>
<feature type="binding site" evidence="9">
    <location>
        <begin position="9"/>
        <end position="10"/>
    </location>
    <ligand>
        <name>ATP</name>
        <dbReference type="ChEBI" id="CHEBI:30616"/>
    </ligand>
</feature>
<evidence type="ECO:0000256" key="8">
    <source>
        <dbReference type="ARBA" id="ARBA00029346"/>
    </source>
</evidence>
<dbReference type="NCBIfam" id="TIGR00125">
    <property type="entry name" value="cyt_tran_rel"/>
    <property type="match status" value="1"/>
</dbReference>
<feature type="binding site" evidence="9">
    <location>
        <begin position="88"/>
        <end position="90"/>
    </location>
    <ligand>
        <name>ATP</name>
        <dbReference type="ChEBI" id="CHEBI:30616"/>
    </ligand>
</feature>
<keyword evidence="12" id="KW-1185">Reference proteome</keyword>
<evidence type="ECO:0000256" key="4">
    <source>
        <dbReference type="ARBA" id="ARBA00022741"/>
    </source>
</evidence>
<gene>
    <name evidence="9" type="primary">coaD</name>
    <name evidence="11" type="ORF">DCMF_01770</name>
</gene>
<keyword evidence="2 9" id="KW-0808">Transferase</keyword>
<dbReference type="OrthoDB" id="9806661at2"/>
<feature type="binding site" evidence="9">
    <location>
        <position position="73"/>
    </location>
    <ligand>
        <name>substrate</name>
    </ligand>
</feature>
<keyword evidence="1 9" id="KW-0963">Cytoplasm</keyword>
<feature type="domain" description="Cytidyltransferase-like" evidence="10">
    <location>
        <begin position="5"/>
        <end position="133"/>
    </location>
</feature>
<organism evidence="11 12">
    <name type="scientific">Formimonas warabiya</name>
    <dbReference type="NCBI Taxonomy" id="1761012"/>
    <lineage>
        <taxon>Bacteria</taxon>
        <taxon>Bacillati</taxon>
        <taxon>Bacillota</taxon>
        <taxon>Clostridia</taxon>
        <taxon>Eubacteriales</taxon>
        <taxon>Peptococcaceae</taxon>
        <taxon>Candidatus Formimonas</taxon>
    </lineage>
</organism>
<dbReference type="InterPro" id="IPR001980">
    <property type="entry name" value="PPAT"/>
</dbReference>
<dbReference type="Gene3D" id="3.40.50.620">
    <property type="entry name" value="HUPs"/>
    <property type="match status" value="1"/>
</dbReference>
<reference evidence="11 12" key="1">
    <citation type="submission" date="2016-10" db="EMBL/GenBank/DDBJ databases">
        <title>Complete Genome Sequence of Peptococcaceae strain DCMF.</title>
        <authorList>
            <person name="Edwards R.J."/>
            <person name="Holland S.I."/>
            <person name="Deshpande N.P."/>
            <person name="Wong Y.K."/>
            <person name="Ertan H."/>
            <person name="Manefield M."/>
            <person name="Russell T.L."/>
            <person name="Lee M.J."/>
        </authorList>
    </citation>
    <scope>NUCLEOTIDE SEQUENCE [LARGE SCALE GENOMIC DNA]</scope>
    <source>
        <strain evidence="11 12">DCMF</strain>
    </source>
</reference>
<evidence type="ECO:0000256" key="3">
    <source>
        <dbReference type="ARBA" id="ARBA00022695"/>
    </source>
</evidence>
<dbReference type="AlphaFoldDB" id="A0A3G1KMI0"/>
<dbReference type="NCBIfam" id="TIGR01510">
    <property type="entry name" value="coaD_prev_kdtB"/>
    <property type="match status" value="1"/>
</dbReference>
<dbReference type="GO" id="GO:0005524">
    <property type="term" value="F:ATP binding"/>
    <property type="evidence" value="ECO:0007669"/>
    <property type="project" value="UniProtKB-KW"/>
</dbReference>
<evidence type="ECO:0000256" key="5">
    <source>
        <dbReference type="ARBA" id="ARBA00022840"/>
    </source>
</evidence>
<dbReference type="PRINTS" id="PR01020">
    <property type="entry name" value="LPSBIOSNTHSS"/>
</dbReference>
<comment type="function">
    <text evidence="9">Reversibly transfers an adenylyl group from ATP to 4'-phosphopantetheine, yielding dephospho-CoA (dPCoA) and pyrophosphate.</text>
</comment>
<dbReference type="EC" id="2.7.7.3" evidence="9"/>
<dbReference type="Proteomes" id="UP000323521">
    <property type="component" value="Chromosome"/>
</dbReference>
<comment type="cofactor">
    <cofactor evidence="9">
        <name>Mg(2+)</name>
        <dbReference type="ChEBI" id="CHEBI:18420"/>
    </cofactor>
</comment>
<dbReference type="Pfam" id="PF01467">
    <property type="entry name" value="CTP_transf_like"/>
    <property type="match status" value="1"/>
</dbReference>
<dbReference type="InterPro" id="IPR004821">
    <property type="entry name" value="Cyt_trans-like"/>
</dbReference>
<protein>
    <recommendedName>
        <fullName evidence="9">Phosphopantetheine adenylyltransferase</fullName>
        <ecNumber evidence="9">2.7.7.3</ecNumber>
    </recommendedName>
    <alternativeName>
        <fullName evidence="9">Dephospho-CoA pyrophosphorylase</fullName>
    </alternativeName>
    <alternativeName>
        <fullName evidence="9">Pantetheine-phosphate adenylyltransferase</fullName>
        <shortName evidence="9">PPAT</shortName>
    </alternativeName>
</protein>
<dbReference type="RefSeq" id="WP_148137695.1">
    <property type="nucleotide sequence ID" value="NZ_CP017634.1"/>
</dbReference>
<dbReference type="KEGG" id="fwa:DCMF_01770"/>
<feature type="binding site" evidence="9">
    <location>
        <begin position="123"/>
        <end position="129"/>
    </location>
    <ligand>
        <name>ATP</name>
        <dbReference type="ChEBI" id="CHEBI:30616"/>
    </ligand>
</feature>
<evidence type="ECO:0000256" key="1">
    <source>
        <dbReference type="ARBA" id="ARBA00022490"/>
    </source>
</evidence>
<dbReference type="InterPro" id="IPR014729">
    <property type="entry name" value="Rossmann-like_a/b/a_fold"/>
</dbReference>
<comment type="subunit">
    <text evidence="9">Homohexamer.</text>
</comment>
<comment type="catalytic activity">
    <reaction evidence="8 9">
        <text>(R)-4'-phosphopantetheine + ATP + H(+) = 3'-dephospho-CoA + diphosphate</text>
        <dbReference type="Rhea" id="RHEA:19801"/>
        <dbReference type="ChEBI" id="CHEBI:15378"/>
        <dbReference type="ChEBI" id="CHEBI:30616"/>
        <dbReference type="ChEBI" id="CHEBI:33019"/>
        <dbReference type="ChEBI" id="CHEBI:57328"/>
        <dbReference type="ChEBI" id="CHEBI:61723"/>
        <dbReference type="EC" id="2.7.7.3"/>
    </reaction>
</comment>
<feature type="binding site" evidence="9">
    <location>
        <position position="98"/>
    </location>
    <ligand>
        <name>ATP</name>
        <dbReference type="ChEBI" id="CHEBI:30616"/>
    </ligand>
</feature>
<evidence type="ECO:0000313" key="11">
    <source>
        <dbReference type="EMBL" id="ATW23686.1"/>
    </source>
</evidence>
<evidence type="ECO:0000256" key="9">
    <source>
        <dbReference type="HAMAP-Rule" id="MF_00151"/>
    </source>
</evidence>
<dbReference type="GO" id="GO:0004595">
    <property type="term" value="F:pantetheine-phosphate adenylyltransferase activity"/>
    <property type="evidence" value="ECO:0007669"/>
    <property type="project" value="UniProtKB-UniRule"/>
</dbReference>
<feature type="site" description="Transition state stabilizer" evidence="9">
    <location>
        <position position="17"/>
    </location>
</feature>
<feature type="binding site" evidence="9">
    <location>
        <position position="87"/>
    </location>
    <ligand>
        <name>substrate</name>
    </ligand>
</feature>
<accession>A0A3G1KMI0</accession>
<evidence type="ECO:0000256" key="2">
    <source>
        <dbReference type="ARBA" id="ARBA00022679"/>
    </source>
</evidence>
<keyword evidence="5 9" id="KW-0067">ATP-binding</keyword>
<sequence>MRVAVYPGTFDPVTNGHLDIITRAVKLFDQVIIAVACENYKNTLFDSQERLALMQSVTKGMEHVEVDSFQGLLVDYCQKKGAITVIRGLRAVSDFEYEFQMALMNKKLNHRVDTMFLMTDQKYSFISSSIIKQVAQLGGCIKGLVPEEVAQALINKFTAQNGHQ</sequence>
<dbReference type="HAMAP" id="MF_00151">
    <property type="entry name" value="PPAT_bact"/>
    <property type="match status" value="1"/>
</dbReference>
<keyword evidence="7 9" id="KW-0173">Coenzyme A biosynthesis</keyword>
<dbReference type="GO" id="GO:0015937">
    <property type="term" value="P:coenzyme A biosynthetic process"/>
    <property type="evidence" value="ECO:0007669"/>
    <property type="project" value="UniProtKB-UniRule"/>
</dbReference>
<comment type="similarity">
    <text evidence="9">Belongs to the bacterial CoaD family.</text>
</comment>
<dbReference type="EMBL" id="CP017634">
    <property type="protein sequence ID" value="ATW23686.1"/>
    <property type="molecule type" value="Genomic_DNA"/>
</dbReference>
<dbReference type="SUPFAM" id="SSF52374">
    <property type="entry name" value="Nucleotidylyl transferase"/>
    <property type="match status" value="1"/>
</dbReference>
<dbReference type="CDD" id="cd02163">
    <property type="entry name" value="PPAT"/>
    <property type="match status" value="1"/>
</dbReference>
<feature type="binding site" evidence="9">
    <location>
        <position position="17"/>
    </location>
    <ligand>
        <name>ATP</name>
        <dbReference type="ChEBI" id="CHEBI:30616"/>
    </ligand>
</feature>
<evidence type="ECO:0000256" key="7">
    <source>
        <dbReference type="ARBA" id="ARBA00022993"/>
    </source>
</evidence>
<evidence type="ECO:0000313" key="12">
    <source>
        <dbReference type="Proteomes" id="UP000323521"/>
    </source>
</evidence>
<dbReference type="GO" id="GO:0005737">
    <property type="term" value="C:cytoplasm"/>
    <property type="evidence" value="ECO:0007669"/>
    <property type="project" value="UniProtKB-SubCell"/>
</dbReference>
<feature type="binding site" evidence="9">
    <location>
        <position position="41"/>
    </location>
    <ligand>
        <name>substrate</name>
    </ligand>
</feature>
<dbReference type="PANTHER" id="PTHR21342:SF1">
    <property type="entry name" value="PHOSPHOPANTETHEINE ADENYLYLTRANSFERASE"/>
    <property type="match status" value="1"/>
</dbReference>
<name>A0A3G1KMI0_FORW1</name>